<evidence type="ECO:0000256" key="7">
    <source>
        <dbReference type="PROSITE-ProRule" id="PRU01032"/>
    </source>
</evidence>
<comment type="caution">
    <text evidence="10">The sequence shown here is derived from an EMBL/GenBank/DDBJ whole genome shotgun (WGS) entry which is preliminary data.</text>
</comment>
<sequence length="594" mass="62492">MRKSLGMALLASTMTVCGVGTAYAATSDLPASGQWPAVSASASAPMAPERVLQISLVLRPRMDAAAQHAAIERWLMRDAADPLLRGALDHTAAAAASDIAQIKDYLRKHGISDVQVVSDGRVLQATATAAALQSAFAVTLRTGTIDGRAVYFNQDAIVLPDALRPLVQGVVGLDNRSTARLTHRSTVPADARVAVDRGLSTSAALARSSGASEVVRHSVEELGSVYDANALAPASGVVGAIIAAGNLEQTLSRLQHFQTLHGLHTPVTVVTVGDPAAPGFRSTADSKNNETEWDMDTQLLVGSAGGLRQLIIYNIPDFSWKSMTDGLARAADDNLARVVSMSIYAPEAEVNDTIFQAIDASVSKAVRQGQNILICSGDDGIYQPLSARATAPYYDSLLGHQDQRQVAFPASDPYAIAVGATELQTRTGSAGTYAAERVWNTGVGRQISQGGLSRGADAPQWQKAAIPAQVSSGRRAVPDVSFNGAFSSSAEVLLTDAQGRQFRGYVWGTSAATPTFAGYVARLLQSHPNLGFIGPQLYRYASQRGTAQRKHDVLAGTNGLYGDGYVAASGWDFASGWGSVDIADFDRFLAHASP</sequence>
<proteinExistence type="predicted"/>
<dbReference type="GO" id="GO:0046872">
    <property type="term" value="F:metal ion binding"/>
    <property type="evidence" value="ECO:0007669"/>
    <property type="project" value="UniProtKB-UniRule"/>
</dbReference>
<dbReference type="Pfam" id="PF00082">
    <property type="entry name" value="Peptidase_S8"/>
    <property type="match status" value="1"/>
</dbReference>
<accession>A0A1A9MDH3</accession>
<dbReference type="EMBL" id="LXNG01000012">
    <property type="protein sequence ID" value="OAG67896.1"/>
    <property type="molecule type" value="Genomic_DNA"/>
</dbReference>
<feature type="binding site" evidence="7">
    <location>
        <position position="570"/>
    </location>
    <ligand>
        <name>Ca(2+)</name>
        <dbReference type="ChEBI" id="CHEBI:29108"/>
    </ligand>
</feature>
<keyword evidence="5 7" id="KW-0106">Calcium</keyword>
<keyword evidence="2 7" id="KW-0479">Metal-binding</keyword>
<reference evidence="10 11" key="1">
    <citation type="submission" date="2016-05" db="EMBL/GenBank/DDBJ databases">
        <title>Pathogenic, phenotypic and molecular characterisation of Xanthomonas nasturtii sp. nov. and Xanthomonas floridensis sp. nov., new species of Xanthomonas associated with watercress production in Florida.</title>
        <authorList>
            <person name="Vicente J.G."/>
            <person name="Rothwell S."/>
            <person name="Holub E.B."/>
            <person name="Studholme D.J."/>
        </authorList>
    </citation>
    <scope>NUCLEOTIDE SEQUENCE [LARGE SCALE GENOMIC DNA]</scope>
    <source>
        <strain evidence="10 11">WHRI 8848</strain>
    </source>
</reference>
<keyword evidence="3 7" id="KW-0378">Hydrolase</keyword>
<evidence type="ECO:0000256" key="5">
    <source>
        <dbReference type="ARBA" id="ARBA00022837"/>
    </source>
</evidence>
<dbReference type="InterPro" id="IPR023828">
    <property type="entry name" value="Peptidase_S8_Ser-AS"/>
</dbReference>
<gene>
    <name evidence="10" type="ORF">A7D17_01625</name>
</gene>
<evidence type="ECO:0000256" key="1">
    <source>
        <dbReference type="ARBA" id="ARBA00022670"/>
    </source>
</evidence>
<keyword evidence="6" id="KW-0865">Zymogen</keyword>
<feature type="active site" description="Charge relay system" evidence="7">
    <location>
        <position position="296"/>
    </location>
</feature>
<dbReference type="SUPFAM" id="SSF54897">
    <property type="entry name" value="Protease propeptides/inhibitors"/>
    <property type="match status" value="1"/>
</dbReference>
<dbReference type="GO" id="GO:0004252">
    <property type="term" value="F:serine-type endopeptidase activity"/>
    <property type="evidence" value="ECO:0007669"/>
    <property type="project" value="UniProtKB-UniRule"/>
</dbReference>
<dbReference type="SMART" id="SM00944">
    <property type="entry name" value="Pro-kuma_activ"/>
    <property type="match status" value="1"/>
</dbReference>
<feature type="chain" id="PRO_5008393013" evidence="8">
    <location>
        <begin position="25"/>
        <end position="594"/>
    </location>
</feature>
<dbReference type="InterPro" id="IPR050819">
    <property type="entry name" value="Tripeptidyl-peptidase_I"/>
</dbReference>
<feature type="binding site" evidence="7">
    <location>
        <position position="553"/>
    </location>
    <ligand>
        <name>Ca(2+)</name>
        <dbReference type="ChEBI" id="CHEBI:29108"/>
    </ligand>
</feature>
<feature type="domain" description="Peptidase S53" evidence="9">
    <location>
        <begin position="213"/>
        <end position="592"/>
    </location>
</feature>
<evidence type="ECO:0000256" key="6">
    <source>
        <dbReference type="ARBA" id="ARBA00023145"/>
    </source>
</evidence>
<dbReference type="SUPFAM" id="SSF52743">
    <property type="entry name" value="Subtilisin-like"/>
    <property type="match status" value="1"/>
</dbReference>
<evidence type="ECO:0000256" key="8">
    <source>
        <dbReference type="SAM" id="SignalP"/>
    </source>
</evidence>
<evidence type="ECO:0000256" key="4">
    <source>
        <dbReference type="ARBA" id="ARBA00022825"/>
    </source>
</evidence>
<dbReference type="InterPro" id="IPR000209">
    <property type="entry name" value="Peptidase_S8/S53_dom"/>
</dbReference>
<dbReference type="InterPro" id="IPR015366">
    <property type="entry name" value="S53_propep"/>
</dbReference>
<feature type="active site" description="Charge relay system" evidence="7">
    <location>
        <position position="510"/>
    </location>
</feature>
<keyword evidence="1 7" id="KW-0645">Protease</keyword>
<evidence type="ECO:0000256" key="3">
    <source>
        <dbReference type="ARBA" id="ARBA00022801"/>
    </source>
</evidence>
<dbReference type="PROSITE" id="PS00138">
    <property type="entry name" value="SUBTILASE_SER"/>
    <property type="match status" value="1"/>
</dbReference>
<dbReference type="Proteomes" id="UP000077659">
    <property type="component" value="Unassembled WGS sequence"/>
</dbReference>
<feature type="active site" description="Charge relay system" evidence="7">
    <location>
        <position position="292"/>
    </location>
</feature>
<feature type="signal peptide" evidence="8">
    <location>
        <begin position="1"/>
        <end position="24"/>
    </location>
</feature>
<protein>
    <submittedName>
        <fullName evidence="10">Protease</fullName>
    </submittedName>
</protein>
<dbReference type="CDD" id="cd04056">
    <property type="entry name" value="Peptidases_S53"/>
    <property type="match status" value="1"/>
</dbReference>
<dbReference type="AlphaFoldDB" id="A0A1A9MDH3"/>
<dbReference type="PROSITE" id="PS51695">
    <property type="entry name" value="SEDOLISIN"/>
    <property type="match status" value="1"/>
</dbReference>
<dbReference type="PANTHER" id="PTHR14218">
    <property type="entry name" value="PROTEASE S8 TRIPEPTIDYL PEPTIDASE I CLN2"/>
    <property type="match status" value="1"/>
</dbReference>
<dbReference type="RefSeq" id="WP_064508518.1">
    <property type="nucleotide sequence ID" value="NZ_JAYFSN010000035.1"/>
</dbReference>
<feature type="binding site" evidence="7">
    <location>
        <position position="552"/>
    </location>
    <ligand>
        <name>Ca(2+)</name>
        <dbReference type="ChEBI" id="CHEBI:29108"/>
    </ligand>
</feature>
<evidence type="ECO:0000313" key="10">
    <source>
        <dbReference type="EMBL" id="OAG67896.1"/>
    </source>
</evidence>
<dbReference type="InterPro" id="IPR030400">
    <property type="entry name" value="Sedolisin_dom"/>
</dbReference>
<dbReference type="Pfam" id="PF09286">
    <property type="entry name" value="Pro-kuma_activ"/>
    <property type="match status" value="1"/>
</dbReference>
<dbReference type="InterPro" id="IPR036852">
    <property type="entry name" value="Peptidase_S8/S53_dom_sf"/>
</dbReference>
<organism evidence="10 11">
    <name type="scientific">Xanthomonas floridensis</name>
    <dbReference type="NCBI Taxonomy" id="1843580"/>
    <lineage>
        <taxon>Bacteria</taxon>
        <taxon>Pseudomonadati</taxon>
        <taxon>Pseudomonadota</taxon>
        <taxon>Gammaproteobacteria</taxon>
        <taxon>Lysobacterales</taxon>
        <taxon>Lysobacteraceae</taxon>
        <taxon>Xanthomonas</taxon>
    </lineage>
</organism>
<feature type="binding site" evidence="7">
    <location>
        <position position="572"/>
    </location>
    <ligand>
        <name>Ca(2+)</name>
        <dbReference type="ChEBI" id="CHEBI:29108"/>
    </ligand>
</feature>
<name>A0A1A9MDH3_9XANT</name>
<evidence type="ECO:0000256" key="2">
    <source>
        <dbReference type="ARBA" id="ARBA00022723"/>
    </source>
</evidence>
<dbReference type="PANTHER" id="PTHR14218:SF15">
    <property type="entry name" value="TRIPEPTIDYL-PEPTIDASE 1"/>
    <property type="match status" value="1"/>
</dbReference>
<keyword evidence="4 7" id="KW-0720">Serine protease</keyword>
<dbReference type="GO" id="GO:0008240">
    <property type="term" value="F:tripeptidyl-peptidase activity"/>
    <property type="evidence" value="ECO:0007669"/>
    <property type="project" value="TreeGrafter"/>
</dbReference>
<evidence type="ECO:0000259" key="9">
    <source>
        <dbReference type="PROSITE" id="PS51695"/>
    </source>
</evidence>
<evidence type="ECO:0000313" key="11">
    <source>
        <dbReference type="Proteomes" id="UP000077659"/>
    </source>
</evidence>
<comment type="cofactor">
    <cofactor evidence="7">
        <name>Ca(2+)</name>
        <dbReference type="ChEBI" id="CHEBI:29108"/>
    </cofactor>
    <text evidence="7">Binds 1 Ca(2+) ion per subunit.</text>
</comment>
<dbReference type="Gene3D" id="3.40.50.200">
    <property type="entry name" value="Peptidase S8/S53 domain"/>
    <property type="match status" value="1"/>
</dbReference>
<dbReference type="STRING" id="1843580.A7D17_01625"/>
<keyword evidence="8" id="KW-0732">Signal</keyword>
<dbReference type="GO" id="GO:0006508">
    <property type="term" value="P:proteolysis"/>
    <property type="evidence" value="ECO:0007669"/>
    <property type="project" value="UniProtKB-KW"/>
</dbReference>